<dbReference type="CDD" id="cd02909">
    <property type="entry name" value="cupin_pirin_N"/>
    <property type="match status" value="1"/>
</dbReference>
<dbReference type="PIRSF" id="PIRSF006232">
    <property type="entry name" value="Pirin"/>
    <property type="match status" value="1"/>
</dbReference>
<dbReference type="PANTHER" id="PTHR13903">
    <property type="entry name" value="PIRIN-RELATED"/>
    <property type="match status" value="1"/>
</dbReference>
<dbReference type="InterPro" id="IPR003829">
    <property type="entry name" value="Pirin_N_dom"/>
</dbReference>
<dbReference type="InterPro" id="IPR011051">
    <property type="entry name" value="RmlC_Cupin_sf"/>
</dbReference>
<reference evidence="6" key="1">
    <citation type="submission" date="2020-03" db="EMBL/GenBank/DDBJ databases">
        <title>Genome of Pelagibius litoralis DSM 21314T.</title>
        <authorList>
            <person name="Wang G."/>
        </authorList>
    </citation>
    <scope>NUCLEOTIDE SEQUENCE</scope>
    <source>
        <strain evidence="6">DSM 21314</strain>
    </source>
</reference>
<dbReference type="AlphaFoldDB" id="A0A967EYA2"/>
<feature type="binding site" evidence="2">
    <location>
        <position position="112"/>
    </location>
    <ligand>
        <name>Fe cation</name>
        <dbReference type="ChEBI" id="CHEBI:24875"/>
    </ligand>
</feature>
<comment type="similarity">
    <text evidence="1 3">Belongs to the pirin family.</text>
</comment>
<dbReference type="SUPFAM" id="SSF51182">
    <property type="entry name" value="RmlC-like cupins"/>
    <property type="match status" value="1"/>
</dbReference>
<feature type="domain" description="Pirin C-terminal" evidence="5">
    <location>
        <begin position="185"/>
        <end position="283"/>
    </location>
</feature>
<keyword evidence="7" id="KW-1185">Reference proteome</keyword>
<feature type="binding site" evidence="2">
    <location>
        <position position="66"/>
    </location>
    <ligand>
        <name>Fe cation</name>
        <dbReference type="ChEBI" id="CHEBI:24875"/>
    </ligand>
</feature>
<dbReference type="InterPro" id="IPR008778">
    <property type="entry name" value="Pirin_C_dom"/>
</dbReference>
<dbReference type="InterPro" id="IPR012093">
    <property type="entry name" value="Pirin"/>
</dbReference>
<dbReference type="Pfam" id="PF02678">
    <property type="entry name" value="Pirin"/>
    <property type="match status" value="1"/>
</dbReference>
<comment type="caution">
    <text evidence="6">The sequence shown here is derived from an EMBL/GenBank/DDBJ whole genome shotgun (WGS) entry which is preliminary data.</text>
</comment>
<dbReference type="InterPro" id="IPR014710">
    <property type="entry name" value="RmlC-like_jellyroll"/>
</dbReference>
<evidence type="ECO:0000313" key="6">
    <source>
        <dbReference type="EMBL" id="NIA69594.1"/>
    </source>
</evidence>
<gene>
    <name evidence="6" type="ORF">HBA54_13415</name>
</gene>
<evidence type="ECO:0000256" key="3">
    <source>
        <dbReference type="RuleBase" id="RU003457"/>
    </source>
</evidence>
<protein>
    <submittedName>
        <fullName evidence="6">Pirin family protein</fullName>
    </submittedName>
</protein>
<proteinExistence type="inferred from homology"/>
<keyword evidence="2" id="KW-0408">Iron</keyword>
<evidence type="ECO:0000256" key="1">
    <source>
        <dbReference type="ARBA" id="ARBA00008416"/>
    </source>
</evidence>
<dbReference type="PANTHER" id="PTHR13903:SF8">
    <property type="entry name" value="PIRIN"/>
    <property type="match status" value="1"/>
</dbReference>
<dbReference type="EMBL" id="JAAQPH010000009">
    <property type="protein sequence ID" value="NIA69594.1"/>
    <property type="molecule type" value="Genomic_DNA"/>
</dbReference>
<evidence type="ECO:0000259" key="5">
    <source>
        <dbReference type="Pfam" id="PF05726"/>
    </source>
</evidence>
<sequence>MSEPSRAAGNDPVELTIEPRSRDLGGFSVRRILPYAKRRLVGPFIFLDEMGPADFPAGEGIDVRPHPHIGLATVTYLFDGEIMHHDSLGYAQAIRPGAVNWMTAGRGIVHSERTGEEARAGAQRLHGMQSWIALPVEDEEAEPGFTHYPTAALPEIQRPGVWMRLIAGSAYGRTSPVKVFSEMFYLHAEVAEGAELALPDSYAERAVYVVNGSVEIAGQRYEANTMAVFKPGVPVEMTATASSRVMLLGGATLPGERAIWWNFVSSSPERMERAKADWKAGRFARVPGDDEFIPLPED</sequence>
<name>A0A967EYA2_9PROT</name>
<accession>A0A967EYA2</accession>
<feature type="binding site" evidence="2">
    <location>
        <position position="68"/>
    </location>
    <ligand>
        <name>Fe cation</name>
        <dbReference type="ChEBI" id="CHEBI:24875"/>
    </ligand>
</feature>
<dbReference type="GO" id="GO:0046872">
    <property type="term" value="F:metal ion binding"/>
    <property type="evidence" value="ECO:0007669"/>
    <property type="project" value="UniProtKB-KW"/>
</dbReference>
<comment type="cofactor">
    <cofactor evidence="2">
        <name>Fe cation</name>
        <dbReference type="ChEBI" id="CHEBI:24875"/>
    </cofactor>
    <text evidence="2">Binds 1 Fe cation per subunit.</text>
</comment>
<dbReference type="Gene3D" id="2.60.120.10">
    <property type="entry name" value="Jelly Rolls"/>
    <property type="match status" value="2"/>
</dbReference>
<evidence type="ECO:0000313" key="7">
    <source>
        <dbReference type="Proteomes" id="UP000761264"/>
    </source>
</evidence>
<organism evidence="6 7">
    <name type="scientific">Pelagibius litoralis</name>
    <dbReference type="NCBI Taxonomy" id="374515"/>
    <lineage>
        <taxon>Bacteria</taxon>
        <taxon>Pseudomonadati</taxon>
        <taxon>Pseudomonadota</taxon>
        <taxon>Alphaproteobacteria</taxon>
        <taxon>Rhodospirillales</taxon>
        <taxon>Rhodovibrionaceae</taxon>
        <taxon>Pelagibius</taxon>
    </lineage>
</organism>
<dbReference type="CDD" id="cd02247">
    <property type="entry name" value="cupin_pirin_C"/>
    <property type="match status" value="1"/>
</dbReference>
<keyword evidence="2" id="KW-0479">Metal-binding</keyword>
<dbReference type="Proteomes" id="UP000761264">
    <property type="component" value="Unassembled WGS sequence"/>
</dbReference>
<feature type="domain" description="Pirin N-terminal" evidence="4">
    <location>
        <begin position="27"/>
        <end position="132"/>
    </location>
</feature>
<evidence type="ECO:0000259" key="4">
    <source>
        <dbReference type="Pfam" id="PF02678"/>
    </source>
</evidence>
<dbReference type="RefSeq" id="WP_167225342.1">
    <property type="nucleotide sequence ID" value="NZ_JAAQPH010000009.1"/>
</dbReference>
<dbReference type="Pfam" id="PF05726">
    <property type="entry name" value="Pirin_C"/>
    <property type="match status" value="1"/>
</dbReference>
<feature type="binding site" evidence="2">
    <location>
        <position position="110"/>
    </location>
    <ligand>
        <name>Fe cation</name>
        <dbReference type="ChEBI" id="CHEBI:24875"/>
    </ligand>
</feature>
<evidence type="ECO:0000256" key="2">
    <source>
        <dbReference type="PIRSR" id="PIRSR006232-1"/>
    </source>
</evidence>